<dbReference type="GO" id="GO:0004222">
    <property type="term" value="F:metalloendopeptidase activity"/>
    <property type="evidence" value="ECO:0007669"/>
    <property type="project" value="InterPro"/>
</dbReference>
<evidence type="ECO:0000313" key="2">
    <source>
        <dbReference type="EMBL" id="KAH7956435.1"/>
    </source>
</evidence>
<dbReference type="InterPro" id="IPR024079">
    <property type="entry name" value="MetalloPept_cat_dom_sf"/>
</dbReference>
<accession>A0A9D4SY27</accession>
<reference evidence="2" key="1">
    <citation type="journal article" date="2020" name="Cell">
        <title>Large-Scale Comparative Analyses of Tick Genomes Elucidate Their Genetic Diversity and Vector Capacities.</title>
        <authorList>
            <consortium name="Tick Genome and Microbiome Consortium (TIGMIC)"/>
            <person name="Jia N."/>
            <person name="Wang J."/>
            <person name="Shi W."/>
            <person name="Du L."/>
            <person name="Sun Y."/>
            <person name="Zhan W."/>
            <person name="Jiang J.F."/>
            <person name="Wang Q."/>
            <person name="Zhang B."/>
            <person name="Ji P."/>
            <person name="Bell-Sakyi L."/>
            <person name="Cui X.M."/>
            <person name="Yuan T.T."/>
            <person name="Jiang B.G."/>
            <person name="Yang W.F."/>
            <person name="Lam T.T."/>
            <person name="Chang Q.C."/>
            <person name="Ding S.J."/>
            <person name="Wang X.J."/>
            <person name="Zhu J.G."/>
            <person name="Ruan X.D."/>
            <person name="Zhao L."/>
            <person name="Wei J.T."/>
            <person name="Ye R.Z."/>
            <person name="Que T.C."/>
            <person name="Du C.H."/>
            <person name="Zhou Y.H."/>
            <person name="Cheng J.X."/>
            <person name="Dai P.F."/>
            <person name="Guo W.B."/>
            <person name="Han X.H."/>
            <person name="Huang E.J."/>
            <person name="Li L.F."/>
            <person name="Wei W."/>
            <person name="Gao Y.C."/>
            <person name="Liu J.Z."/>
            <person name="Shao H.Z."/>
            <person name="Wang X."/>
            <person name="Wang C.C."/>
            <person name="Yang T.C."/>
            <person name="Huo Q.B."/>
            <person name="Li W."/>
            <person name="Chen H.Y."/>
            <person name="Chen S.E."/>
            <person name="Zhou L.G."/>
            <person name="Ni X.B."/>
            <person name="Tian J.H."/>
            <person name="Sheng Y."/>
            <person name="Liu T."/>
            <person name="Pan Y.S."/>
            <person name="Xia L.Y."/>
            <person name="Li J."/>
            <person name="Zhao F."/>
            <person name="Cao W.C."/>
        </authorList>
    </citation>
    <scope>NUCLEOTIDE SEQUENCE</scope>
    <source>
        <strain evidence="2">Rsan-2018</strain>
    </source>
</reference>
<dbReference type="EMBL" id="JABSTV010001250">
    <property type="protein sequence ID" value="KAH7956435.1"/>
    <property type="molecule type" value="Genomic_DNA"/>
</dbReference>
<dbReference type="InterPro" id="IPR000718">
    <property type="entry name" value="Peptidase_M13"/>
</dbReference>
<reference evidence="2" key="2">
    <citation type="submission" date="2021-09" db="EMBL/GenBank/DDBJ databases">
        <authorList>
            <person name="Jia N."/>
            <person name="Wang J."/>
            <person name="Shi W."/>
            <person name="Du L."/>
            <person name="Sun Y."/>
            <person name="Zhan W."/>
            <person name="Jiang J."/>
            <person name="Wang Q."/>
            <person name="Zhang B."/>
            <person name="Ji P."/>
            <person name="Sakyi L.B."/>
            <person name="Cui X."/>
            <person name="Yuan T."/>
            <person name="Jiang B."/>
            <person name="Yang W."/>
            <person name="Lam T.T.-Y."/>
            <person name="Chang Q."/>
            <person name="Ding S."/>
            <person name="Wang X."/>
            <person name="Zhu J."/>
            <person name="Ruan X."/>
            <person name="Zhao L."/>
            <person name="Wei J."/>
            <person name="Que T."/>
            <person name="Du C."/>
            <person name="Cheng J."/>
            <person name="Dai P."/>
            <person name="Han X."/>
            <person name="Huang E."/>
            <person name="Gao Y."/>
            <person name="Liu J."/>
            <person name="Shao H."/>
            <person name="Ye R."/>
            <person name="Li L."/>
            <person name="Wei W."/>
            <person name="Wang X."/>
            <person name="Wang C."/>
            <person name="Huo Q."/>
            <person name="Li W."/>
            <person name="Guo W."/>
            <person name="Chen H."/>
            <person name="Chen S."/>
            <person name="Zhou L."/>
            <person name="Zhou L."/>
            <person name="Ni X."/>
            <person name="Tian J."/>
            <person name="Zhou Y."/>
            <person name="Sheng Y."/>
            <person name="Liu T."/>
            <person name="Pan Y."/>
            <person name="Xia L."/>
            <person name="Li J."/>
            <person name="Zhao F."/>
            <person name="Cao W."/>
        </authorList>
    </citation>
    <scope>NUCLEOTIDE SEQUENCE</scope>
    <source>
        <strain evidence="2">Rsan-2018</strain>
        <tissue evidence="2">Larvae</tissue>
    </source>
</reference>
<dbReference type="PANTHER" id="PTHR11733:SF241">
    <property type="entry name" value="GH26575P-RELATED"/>
    <property type="match status" value="1"/>
</dbReference>
<dbReference type="InterPro" id="IPR018497">
    <property type="entry name" value="Peptidase_M13_C"/>
</dbReference>
<dbReference type="Pfam" id="PF01431">
    <property type="entry name" value="Peptidase_M13"/>
    <property type="match status" value="1"/>
</dbReference>
<dbReference type="Gene3D" id="3.40.390.10">
    <property type="entry name" value="Collagenase (Catalytic Domain)"/>
    <property type="match status" value="1"/>
</dbReference>
<dbReference type="PROSITE" id="PS51885">
    <property type="entry name" value="NEPRILYSIN"/>
    <property type="match status" value="1"/>
</dbReference>
<protein>
    <recommendedName>
        <fullName evidence="1">Peptidase M13 C-terminal domain-containing protein</fullName>
    </recommendedName>
</protein>
<dbReference type="AlphaFoldDB" id="A0A9D4SY27"/>
<dbReference type="GO" id="GO:0005886">
    <property type="term" value="C:plasma membrane"/>
    <property type="evidence" value="ECO:0007669"/>
    <property type="project" value="TreeGrafter"/>
</dbReference>
<evidence type="ECO:0000313" key="3">
    <source>
        <dbReference type="Proteomes" id="UP000821837"/>
    </source>
</evidence>
<dbReference type="VEuPathDB" id="VectorBase:RSAN_055969"/>
<dbReference type="SUPFAM" id="SSF55486">
    <property type="entry name" value="Metalloproteases ('zincins'), catalytic domain"/>
    <property type="match status" value="1"/>
</dbReference>
<evidence type="ECO:0000259" key="1">
    <source>
        <dbReference type="Pfam" id="PF01431"/>
    </source>
</evidence>
<comment type="caution">
    <text evidence="2">The sequence shown here is derived from an EMBL/GenBank/DDBJ whole genome shotgun (WGS) entry which is preliminary data.</text>
</comment>
<dbReference type="Proteomes" id="UP000821837">
    <property type="component" value="Unassembled WGS sequence"/>
</dbReference>
<gene>
    <name evidence="2" type="ORF">HPB52_009662</name>
</gene>
<name>A0A9D4SY27_RHISA</name>
<dbReference type="GO" id="GO:0016485">
    <property type="term" value="P:protein processing"/>
    <property type="evidence" value="ECO:0007669"/>
    <property type="project" value="TreeGrafter"/>
</dbReference>
<keyword evidence="3" id="KW-1185">Reference proteome</keyword>
<dbReference type="PANTHER" id="PTHR11733">
    <property type="entry name" value="ZINC METALLOPROTEASE FAMILY M13 NEPRILYSIN-RELATED"/>
    <property type="match status" value="1"/>
</dbReference>
<organism evidence="2 3">
    <name type="scientific">Rhipicephalus sanguineus</name>
    <name type="common">Brown dog tick</name>
    <name type="synonym">Ixodes sanguineus</name>
    <dbReference type="NCBI Taxonomy" id="34632"/>
    <lineage>
        <taxon>Eukaryota</taxon>
        <taxon>Metazoa</taxon>
        <taxon>Ecdysozoa</taxon>
        <taxon>Arthropoda</taxon>
        <taxon>Chelicerata</taxon>
        <taxon>Arachnida</taxon>
        <taxon>Acari</taxon>
        <taxon>Parasitiformes</taxon>
        <taxon>Ixodida</taxon>
        <taxon>Ixodoidea</taxon>
        <taxon>Ixodidae</taxon>
        <taxon>Rhipicephalinae</taxon>
        <taxon>Rhipicephalus</taxon>
        <taxon>Rhipicephalus</taxon>
    </lineage>
</organism>
<proteinExistence type="predicted"/>
<sequence length="134" mass="14969">MLVTITSGKSWIWRSSAPTSSRLHISVKEETLNETLDVENLADLVGTKIAYEAFSSLAPAYRDEILAGLDMSAEQLFFVNSCAKLCAQHAIPAKRYAPYRSRCIVPLMNMPEFSRAFDCAAGTPMNPREKCTFW</sequence>
<feature type="domain" description="Peptidase M13 C-terminal" evidence="1">
    <location>
        <begin position="37"/>
        <end position="132"/>
    </location>
</feature>